<evidence type="ECO:0000313" key="3">
    <source>
        <dbReference type="EMBL" id="CUS35463.1"/>
    </source>
</evidence>
<feature type="signal peptide" evidence="1">
    <location>
        <begin position="1"/>
        <end position="28"/>
    </location>
</feature>
<feature type="chain" id="PRO_5006623869" description="DUF7948 domain-containing protein" evidence="1">
    <location>
        <begin position="29"/>
        <end position="1164"/>
    </location>
</feature>
<dbReference type="PANTHER" id="PTHR35580:SF1">
    <property type="entry name" value="PHYTASE-LIKE DOMAIN-CONTAINING PROTEIN"/>
    <property type="match status" value="1"/>
</dbReference>
<proteinExistence type="predicted"/>
<evidence type="ECO:0000256" key="1">
    <source>
        <dbReference type="SAM" id="SignalP"/>
    </source>
</evidence>
<dbReference type="PANTHER" id="PTHR35580">
    <property type="entry name" value="CELL SURFACE GLYCOPROTEIN (S-LAYER PROTEIN)-LIKE PROTEIN"/>
    <property type="match status" value="1"/>
</dbReference>
<dbReference type="Pfam" id="PF22352">
    <property type="entry name" value="K319L-like_PKD"/>
    <property type="match status" value="3"/>
</dbReference>
<dbReference type="Gene3D" id="2.60.40.10">
    <property type="entry name" value="Immunoglobulins"/>
    <property type="match status" value="3"/>
</dbReference>
<dbReference type="InterPro" id="IPR057708">
    <property type="entry name" value="DUF7948"/>
</dbReference>
<keyword evidence="1" id="KW-0732">Signal</keyword>
<evidence type="ECO:0000313" key="4">
    <source>
        <dbReference type="Proteomes" id="UP000198736"/>
    </source>
</evidence>
<dbReference type="SUPFAM" id="SSF101898">
    <property type="entry name" value="NHL repeat"/>
    <property type="match status" value="1"/>
</dbReference>
<dbReference type="STRING" id="1742973.COMA2_20280"/>
<dbReference type="EMBL" id="CZPZ01000012">
    <property type="protein sequence ID" value="CUS35463.1"/>
    <property type="molecule type" value="Genomic_DNA"/>
</dbReference>
<organism evidence="3 4">
    <name type="scientific">Candidatus Nitrospira nitrificans</name>
    <dbReference type="NCBI Taxonomy" id="1742973"/>
    <lineage>
        <taxon>Bacteria</taxon>
        <taxon>Pseudomonadati</taxon>
        <taxon>Nitrospirota</taxon>
        <taxon>Nitrospiria</taxon>
        <taxon>Nitrospirales</taxon>
        <taxon>Nitrospiraceae</taxon>
        <taxon>Nitrospira</taxon>
    </lineage>
</organism>
<dbReference type="Pfam" id="PF25778">
    <property type="entry name" value="DUF7948"/>
    <property type="match status" value="1"/>
</dbReference>
<dbReference type="AlphaFoldDB" id="A0A0S4LCW9"/>
<accession>A0A0S4LCW9</accession>
<feature type="domain" description="DUF7948" evidence="2">
    <location>
        <begin position="59"/>
        <end position="297"/>
    </location>
</feature>
<dbReference type="Proteomes" id="UP000198736">
    <property type="component" value="Unassembled WGS sequence"/>
</dbReference>
<keyword evidence="4" id="KW-1185">Reference proteome</keyword>
<dbReference type="SUPFAM" id="SSF63829">
    <property type="entry name" value="Calcium-dependent phosphotriesterase"/>
    <property type="match status" value="1"/>
</dbReference>
<protein>
    <recommendedName>
        <fullName evidence="2">DUF7948 domain-containing protein</fullName>
    </recommendedName>
</protein>
<dbReference type="InterPro" id="IPR052918">
    <property type="entry name" value="Motility_Chemotaxis_Reg"/>
</dbReference>
<evidence type="ECO:0000259" key="2">
    <source>
        <dbReference type="Pfam" id="PF25778"/>
    </source>
</evidence>
<reference evidence="4" key="1">
    <citation type="submission" date="2015-10" db="EMBL/GenBank/DDBJ databases">
        <authorList>
            <person name="Luecker S."/>
            <person name="Luecker S."/>
        </authorList>
    </citation>
    <scope>NUCLEOTIDE SEQUENCE [LARGE SCALE GENOMIC DNA]</scope>
</reference>
<dbReference type="Pfam" id="PF06739">
    <property type="entry name" value="SBBP"/>
    <property type="match status" value="6"/>
</dbReference>
<dbReference type="InterPro" id="IPR013783">
    <property type="entry name" value="Ig-like_fold"/>
</dbReference>
<name>A0A0S4LCW9_9BACT</name>
<sequence>MSNMNGRTFRWITCLGLFLGSVAAHSLAAVPISPSMSAAPALSANPRLTATVLNAPIRFEANHGQTDPSVNFIARGGGYTLFLTPNESVMVLSTREASSVKGEAESDPTHFIGQESQKYKHSVVRMKLEGANPEPVVNGMEQLPGIVNYFIGNDPVKWRTKIPTYAKVNYREVYPGIDVAYYGNQGKLEYDFIVSPGADPNQIKLAFEGVSEIKVAESGDILLATALGDVRVQKPIVYQFEKDGHKTLVAGNYVLQPSLSTSSQGADTGKGTLPASHEVGIQLAVYDHDKTLVIDPVLTYSSYLGGALGEESRNRAIAADPSGNAYITGSTASTDFPIAGTPFQTVSAGFNAFITKVNPTGSALVYSTYLGGLGNTIAFDLDVDAAGNVYLAGSTASPNFPVTPGSMQTVRGSTTDAFVTKINSSGSGLLYSTFLGGNGDEVGTSIAIDSSGKAFVGGWTVSTNFPSAGVSPFQSTLAGGRDAFWAVLNPAGNGLIQSTYYGGILNDEANGIAVDSVGNVYITGTTSSANLFGVNAASLQPSIGGGQDAFVASFNTGTNTLVYSTYLGGSGNDGGTDIVVNGSGDCYVTGSTRSSNFPIAGSPAQPVLGGNADTFVFKLNSAGSSLVYSTFLGGAGDDFGSGIAVDSAGNAYVSGGTRSLTWPGTSGSPIQPSNAGSADAFVTKLSATGTAVIFSTFLGGSLDDNARGIALDGNGNVLVAGDTKSSNFHTQSPYQAAFGGSADAWVAKISDKPLAHAGSDQSVPESTLVTLDGAGSTGGSLTYIWTQVAGPSVALGGASTAHPTFAAPNVPAAGGTVTLELVVCEGTSSNCSDPDTVNVHITDVNHPPVAQAGPDQTVQEGSPVILDGTASYDPDIETLTYTWLQVFGPSVTLASSHTATPSFTAPSVGTSGAQVDFELIVTDPRGLNHSDFDSVRISNVNQPPTANAGPDQTKNEQTLVTLDGSGSLDPDLDGLSYSWTQTGGPSVLLTGANTTSPTFTAPNVAAGGAFLTFQLTVHDGHVSSAVDTVQVAVVNVNDPPVCTLAQASPNLLWPPNHTMTQVSIVGLTDPQNQTLTITYPTVKQDEPINGLGDGDTSPDAAVSGNDILLRAERAGSGNGRVYVVQFTATNADGAHCSGTVKVTVPHNKKDQAIQGPQLHNSFGQ</sequence>
<dbReference type="InterPro" id="IPR010620">
    <property type="entry name" value="SBBP_repeat"/>
</dbReference>
<dbReference type="OrthoDB" id="9796428at2"/>
<gene>
    <name evidence="3" type="ORF">COMA2_20280</name>
</gene>